<feature type="binding site" evidence="7">
    <location>
        <position position="170"/>
    </location>
    <ligand>
        <name>4-imidazolone-5-propanoate</name>
        <dbReference type="ChEBI" id="CHEBI:77893"/>
    </ligand>
</feature>
<feature type="domain" description="Amidohydrolase-related" evidence="8">
    <location>
        <begin position="76"/>
        <end position="398"/>
    </location>
</feature>
<evidence type="ECO:0000313" key="9">
    <source>
        <dbReference type="EMBL" id="TMI83377.1"/>
    </source>
</evidence>
<comment type="subcellular location">
    <subcellularLocation>
        <location evidence="7">Cytoplasm</location>
    </subcellularLocation>
</comment>
<dbReference type="Gene3D" id="3.20.20.140">
    <property type="entry name" value="Metal-dependent hydrolases"/>
    <property type="match status" value="1"/>
</dbReference>
<proteinExistence type="inferred from homology"/>
<dbReference type="InterPro" id="IPR032466">
    <property type="entry name" value="Metal_Hydrolase"/>
</dbReference>
<keyword evidence="5 7" id="KW-0862">Zinc</keyword>
<feature type="binding site" evidence="7">
    <location>
        <position position="312"/>
    </location>
    <ligand>
        <name>N-formimidoyl-L-glutamate</name>
        <dbReference type="ChEBI" id="CHEBI:58928"/>
    </ligand>
</feature>
<accession>A0A537JIJ5</accession>
<comment type="cofactor">
    <cofactor evidence="7">
        <name>Zn(2+)</name>
        <dbReference type="ChEBI" id="CHEBI:29105"/>
    </cofactor>
    <cofactor evidence="7">
        <name>Fe(3+)</name>
        <dbReference type="ChEBI" id="CHEBI:29034"/>
    </cofactor>
    <text evidence="7">Binds 1 zinc or iron ion per subunit.</text>
</comment>
<evidence type="ECO:0000259" key="8">
    <source>
        <dbReference type="Pfam" id="PF01979"/>
    </source>
</evidence>
<feature type="binding site" evidence="7">
    <location>
        <position position="235"/>
    </location>
    <ligand>
        <name>Fe(3+)</name>
        <dbReference type="ChEBI" id="CHEBI:29034"/>
    </ligand>
</feature>
<feature type="binding site" evidence="7">
    <location>
        <position position="85"/>
    </location>
    <ligand>
        <name>Zn(2+)</name>
        <dbReference type="ChEBI" id="CHEBI:29105"/>
    </ligand>
</feature>
<sequence>MTAPADLLVVHAAELATLATGSVPRRGAALADPGIVADGAVAASGGRITAVGPTEAVLRSVSRTPATTTVDASGRLVTPGLVDPHTHLVFAGHRAQEFTMRLHGAGYAEIDLVAMGRRRLDRMLAHGTTTVEAKSGYGLSMADELKILRATARLGASHAVGIVPTFLGAHAVPPERKADPDGYVRDVCELMLPAVVREGLAEFCDVFCERGAFSIEQSRRILSAAGRLGLRLKIHADQLSASGGARLAAELGALSADHLEHTPSDDLAAMAERGVTAGLLPGATFFLLHQNYADARAMVELGVPIALATDFNPGSSPTFSMQMAIALGCIGMRLTPAEALSAATINAAHAVGRAADAGSLAPGKRADLVIWGISSVAELPLHFGTNMADTVIVDGRVVIGGGRTT</sequence>
<feature type="binding site" evidence="7">
    <location>
        <position position="137"/>
    </location>
    <ligand>
        <name>4-imidazolone-5-propanoate</name>
        <dbReference type="ChEBI" id="CHEBI:77893"/>
    </ligand>
</feature>
<dbReference type="GO" id="GO:0050480">
    <property type="term" value="F:imidazolonepropionase activity"/>
    <property type="evidence" value="ECO:0007669"/>
    <property type="project" value="UniProtKB-UniRule"/>
</dbReference>
<evidence type="ECO:0000256" key="1">
    <source>
        <dbReference type="ARBA" id="ARBA00012864"/>
    </source>
</evidence>
<evidence type="ECO:0000256" key="6">
    <source>
        <dbReference type="ARBA" id="ARBA00023004"/>
    </source>
</evidence>
<evidence type="ECO:0000256" key="2">
    <source>
        <dbReference type="ARBA" id="ARBA00022723"/>
    </source>
</evidence>
<feature type="binding site" evidence="7">
    <location>
        <position position="87"/>
    </location>
    <ligand>
        <name>Fe(3+)</name>
        <dbReference type="ChEBI" id="CHEBI:29034"/>
    </ligand>
</feature>
<dbReference type="CDD" id="cd01296">
    <property type="entry name" value="Imidazolone-5PH"/>
    <property type="match status" value="1"/>
</dbReference>
<dbReference type="HAMAP" id="MF_00372">
    <property type="entry name" value="HutI"/>
    <property type="match status" value="1"/>
</dbReference>
<dbReference type="NCBIfam" id="TIGR01224">
    <property type="entry name" value="hutI"/>
    <property type="match status" value="1"/>
</dbReference>
<dbReference type="SUPFAM" id="SSF51338">
    <property type="entry name" value="Composite domain of metallo-dependent hydrolases"/>
    <property type="match status" value="1"/>
</dbReference>
<feature type="binding site" evidence="7">
    <location>
        <position position="315"/>
    </location>
    <ligand>
        <name>4-imidazolone-5-propanoate</name>
        <dbReference type="ChEBI" id="CHEBI:77893"/>
    </ligand>
</feature>
<keyword evidence="3 7" id="KW-0378">Hydrolase</keyword>
<feature type="binding site" evidence="7">
    <location>
        <position position="235"/>
    </location>
    <ligand>
        <name>Zn(2+)</name>
        <dbReference type="ChEBI" id="CHEBI:29105"/>
    </ligand>
</feature>
<comment type="catalytic activity">
    <reaction evidence="7">
        <text>4-imidazolone-5-propanoate + H2O = N-formimidoyl-L-glutamate</text>
        <dbReference type="Rhea" id="RHEA:23660"/>
        <dbReference type="ChEBI" id="CHEBI:15377"/>
        <dbReference type="ChEBI" id="CHEBI:58928"/>
        <dbReference type="ChEBI" id="CHEBI:77893"/>
        <dbReference type="EC" id="3.5.2.7"/>
    </reaction>
</comment>
<dbReference type="PANTHER" id="PTHR42752:SF1">
    <property type="entry name" value="IMIDAZOLONEPROPIONASE-RELATED"/>
    <property type="match status" value="1"/>
</dbReference>
<dbReference type="EC" id="3.5.2.7" evidence="1 7"/>
<feature type="binding site" evidence="7">
    <location>
        <position position="238"/>
    </location>
    <ligand>
        <name>4-imidazolone-5-propanoate</name>
        <dbReference type="ChEBI" id="CHEBI:77893"/>
    </ligand>
</feature>
<organism evidence="9 10">
    <name type="scientific">Candidatus Segetimicrobium genomatis</name>
    <dbReference type="NCBI Taxonomy" id="2569760"/>
    <lineage>
        <taxon>Bacteria</taxon>
        <taxon>Bacillati</taxon>
        <taxon>Candidatus Sysuimicrobiota</taxon>
        <taxon>Candidatus Sysuimicrobiia</taxon>
        <taxon>Candidatus Sysuimicrobiales</taxon>
        <taxon>Candidatus Segetimicrobiaceae</taxon>
        <taxon>Candidatus Segetimicrobium</taxon>
    </lineage>
</organism>
<comment type="similarity">
    <text evidence="7">Belongs to the metallo-dependent hydrolases superfamily. HutI family.</text>
</comment>
<reference evidence="9 10" key="1">
    <citation type="journal article" date="2019" name="Nat. Microbiol.">
        <title>Mediterranean grassland soil C-N compound turnover is dependent on rainfall and depth, and is mediated by genomically divergent microorganisms.</title>
        <authorList>
            <person name="Diamond S."/>
            <person name="Andeer P.F."/>
            <person name="Li Z."/>
            <person name="Crits-Christoph A."/>
            <person name="Burstein D."/>
            <person name="Anantharaman K."/>
            <person name="Lane K.R."/>
            <person name="Thomas B.C."/>
            <person name="Pan C."/>
            <person name="Northen T.R."/>
            <person name="Banfield J.F."/>
        </authorList>
    </citation>
    <scope>NUCLEOTIDE SEQUENCE [LARGE SCALE GENOMIC DNA]</scope>
    <source>
        <strain evidence="9">NP_6</strain>
    </source>
</reference>
<dbReference type="InterPro" id="IPR011059">
    <property type="entry name" value="Metal-dep_hydrolase_composite"/>
</dbReference>
<dbReference type="Proteomes" id="UP000318093">
    <property type="component" value="Unassembled WGS sequence"/>
</dbReference>
<dbReference type="GO" id="GO:0005737">
    <property type="term" value="C:cytoplasm"/>
    <property type="evidence" value="ECO:0007669"/>
    <property type="project" value="UniProtKB-SubCell"/>
</dbReference>
<dbReference type="UniPathway" id="UPA00379">
    <property type="reaction ID" value="UER00551"/>
</dbReference>
<name>A0A537JIJ5_9BACT</name>
<dbReference type="InterPro" id="IPR005920">
    <property type="entry name" value="HutI"/>
</dbReference>
<comment type="caution">
    <text evidence="9">The sequence shown here is derived from an EMBL/GenBank/DDBJ whole genome shotgun (WGS) entry which is preliminary data.</text>
</comment>
<gene>
    <name evidence="7" type="primary">hutI</name>
    <name evidence="9" type="ORF">E6H03_03775</name>
</gene>
<dbReference type="GO" id="GO:0019556">
    <property type="term" value="P:L-histidine catabolic process to glutamate and formamide"/>
    <property type="evidence" value="ECO:0007669"/>
    <property type="project" value="UniProtKB-UniRule"/>
</dbReference>
<protein>
    <recommendedName>
        <fullName evidence="1 7">Imidazolonepropionase</fullName>
        <ecNumber evidence="1 7">3.5.2.7</ecNumber>
    </recommendedName>
    <alternativeName>
        <fullName evidence="7">Imidazolone-5-propionate hydrolase</fullName>
    </alternativeName>
</protein>
<evidence type="ECO:0000256" key="3">
    <source>
        <dbReference type="ARBA" id="ARBA00022801"/>
    </source>
</evidence>
<dbReference type="GO" id="GO:0019557">
    <property type="term" value="P:L-histidine catabolic process to glutamate and formate"/>
    <property type="evidence" value="ECO:0007669"/>
    <property type="project" value="UniProtKB-UniPathway"/>
</dbReference>
<keyword evidence="7" id="KW-0963">Cytoplasm</keyword>
<dbReference type="Pfam" id="PF01979">
    <property type="entry name" value="Amidohydro_1"/>
    <property type="match status" value="1"/>
</dbReference>
<dbReference type="PANTHER" id="PTHR42752">
    <property type="entry name" value="IMIDAZOLONEPROPIONASE"/>
    <property type="match status" value="1"/>
</dbReference>
<evidence type="ECO:0000256" key="4">
    <source>
        <dbReference type="ARBA" id="ARBA00022808"/>
    </source>
</evidence>
<dbReference type="GO" id="GO:0008270">
    <property type="term" value="F:zinc ion binding"/>
    <property type="evidence" value="ECO:0007669"/>
    <property type="project" value="UniProtKB-UniRule"/>
</dbReference>
<evidence type="ECO:0000256" key="5">
    <source>
        <dbReference type="ARBA" id="ARBA00022833"/>
    </source>
</evidence>
<keyword evidence="2 7" id="KW-0479">Metal-binding</keyword>
<feature type="binding site" evidence="7">
    <location>
        <position position="137"/>
    </location>
    <ligand>
        <name>N-formimidoyl-L-glutamate</name>
        <dbReference type="ChEBI" id="CHEBI:58928"/>
    </ligand>
</feature>
<feature type="binding site" evidence="7">
    <location>
        <position position="310"/>
    </location>
    <ligand>
        <name>Zn(2+)</name>
        <dbReference type="ChEBI" id="CHEBI:29105"/>
    </ligand>
</feature>
<dbReference type="InterPro" id="IPR006680">
    <property type="entry name" value="Amidohydro-rel"/>
</dbReference>
<dbReference type="AlphaFoldDB" id="A0A537JIJ5"/>
<feature type="binding site" evidence="7">
    <location>
        <position position="94"/>
    </location>
    <ligand>
        <name>4-imidazolone-5-propanoate</name>
        <dbReference type="ChEBI" id="CHEBI:77893"/>
    </ligand>
</feature>
<dbReference type="EMBL" id="VBAN01000112">
    <property type="protein sequence ID" value="TMI83377.1"/>
    <property type="molecule type" value="Genomic_DNA"/>
</dbReference>
<feature type="binding site" evidence="7">
    <location>
        <position position="310"/>
    </location>
    <ligand>
        <name>Fe(3+)</name>
        <dbReference type="ChEBI" id="CHEBI:29034"/>
    </ligand>
</feature>
<feature type="binding site" evidence="7">
    <location>
        <position position="85"/>
    </location>
    <ligand>
        <name>Fe(3+)</name>
        <dbReference type="ChEBI" id="CHEBI:29034"/>
    </ligand>
</feature>
<keyword evidence="4 7" id="KW-0369">Histidine metabolism</keyword>
<keyword evidence="6 7" id="KW-0408">Iron</keyword>
<feature type="binding site" evidence="7">
    <location>
        <position position="314"/>
    </location>
    <ligand>
        <name>N-formimidoyl-L-glutamate</name>
        <dbReference type="ChEBI" id="CHEBI:58928"/>
    </ligand>
</feature>
<comment type="pathway">
    <text evidence="7">Amino-acid degradation; L-histidine degradation into L-glutamate; N-formimidoyl-L-glutamate from L-histidine: step 3/3.</text>
</comment>
<dbReference type="GO" id="GO:0005506">
    <property type="term" value="F:iron ion binding"/>
    <property type="evidence" value="ECO:0007669"/>
    <property type="project" value="UniProtKB-UniRule"/>
</dbReference>
<evidence type="ECO:0000256" key="7">
    <source>
        <dbReference type="HAMAP-Rule" id="MF_00372"/>
    </source>
</evidence>
<comment type="function">
    <text evidence="7">Catalyzes the hydrolytic cleavage of the carbon-nitrogen bond in imidazolone-5-propanoate to yield N-formimidoyl-L-glutamate. It is the third step in the universal histidine degradation pathway.</text>
</comment>
<feature type="binding site" evidence="7">
    <location>
        <position position="87"/>
    </location>
    <ligand>
        <name>Zn(2+)</name>
        <dbReference type="ChEBI" id="CHEBI:29105"/>
    </ligand>
</feature>
<evidence type="ECO:0000313" key="10">
    <source>
        <dbReference type="Proteomes" id="UP000318093"/>
    </source>
</evidence>
<dbReference type="SUPFAM" id="SSF51556">
    <property type="entry name" value="Metallo-dependent hydrolases"/>
    <property type="match status" value="1"/>
</dbReference>